<keyword evidence="3" id="KW-1185">Reference proteome</keyword>
<name>A0A1T0B0U3_9PAST</name>
<gene>
    <name evidence="2" type="ORF">B0188_05980</name>
</gene>
<sequence>MANFILITILVFLFIIIKRDNFLSDIIGFIHKPNFRKINLSTHQKILNVIKLSVVKFIISISMILFFFHGEVSDVKLPLVPSSKNDLFTFIEIIVITPVLEELAFRYPIRKPAVFLTLPFLPIALKYRYSFIYSMLPIIQIFISLFLNFKKFFVLRLFVSNFRLYMYFFAITFSLLHFKADEDILISIYFLHFFSAIVYSWIRVKLGFLYSILAHSNYNFYLWCVAHSVV</sequence>
<feature type="transmembrane region" description="Helical" evidence="1">
    <location>
        <begin position="129"/>
        <end position="149"/>
    </location>
</feature>
<keyword evidence="1" id="KW-0812">Transmembrane</keyword>
<dbReference type="Proteomes" id="UP000190023">
    <property type="component" value="Unassembled WGS sequence"/>
</dbReference>
<accession>A0A1T0B0U3</accession>
<comment type="caution">
    <text evidence="2">The sequence shown here is derived from an EMBL/GenBank/DDBJ whole genome shotgun (WGS) entry which is preliminary data.</text>
</comment>
<organism evidence="2 3">
    <name type="scientific">[Haemophilus] felis</name>
    <dbReference type="NCBI Taxonomy" id="123822"/>
    <lineage>
        <taxon>Bacteria</taxon>
        <taxon>Pseudomonadati</taxon>
        <taxon>Pseudomonadota</taxon>
        <taxon>Gammaproteobacteria</taxon>
        <taxon>Pasteurellales</taxon>
        <taxon>Pasteurellaceae</taxon>
    </lineage>
</organism>
<proteinExistence type="predicted"/>
<evidence type="ECO:0008006" key="4">
    <source>
        <dbReference type="Google" id="ProtNLM"/>
    </source>
</evidence>
<protein>
    <recommendedName>
        <fullName evidence="4">CPBP family intramembrane metalloprotease</fullName>
    </recommendedName>
</protein>
<keyword evidence="1" id="KW-1133">Transmembrane helix</keyword>
<feature type="transmembrane region" description="Helical" evidence="1">
    <location>
        <begin position="184"/>
        <end position="202"/>
    </location>
</feature>
<evidence type="ECO:0000256" key="1">
    <source>
        <dbReference type="SAM" id="Phobius"/>
    </source>
</evidence>
<evidence type="ECO:0000313" key="3">
    <source>
        <dbReference type="Proteomes" id="UP000190023"/>
    </source>
</evidence>
<dbReference type="AlphaFoldDB" id="A0A1T0B0U3"/>
<evidence type="ECO:0000313" key="2">
    <source>
        <dbReference type="EMBL" id="OOS03823.1"/>
    </source>
</evidence>
<feature type="transmembrane region" description="Helical" evidence="1">
    <location>
        <begin position="46"/>
        <end position="68"/>
    </location>
</feature>
<reference evidence="2 3" key="1">
    <citation type="submission" date="2017-02" db="EMBL/GenBank/DDBJ databases">
        <title>Draft genome sequence of Haemophilus felis CCUG 31170 type strain.</title>
        <authorList>
            <person name="Engstrom-Jakobsson H."/>
            <person name="Salva-Serra F."/>
            <person name="Thorell K."/>
            <person name="Gonzales-Siles L."/>
            <person name="Karlsson R."/>
            <person name="Boulund F."/>
            <person name="Engstrand L."/>
            <person name="Kristiansson E."/>
            <person name="Moore E."/>
        </authorList>
    </citation>
    <scope>NUCLEOTIDE SEQUENCE [LARGE SCALE GENOMIC DNA]</scope>
    <source>
        <strain evidence="2 3">CCUG 31170</strain>
    </source>
</reference>
<keyword evidence="1" id="KW-0472">Membrane</keyword>
<dbReference type="EMBL" id="MUYB01000023">
    <property type="protein sequence ID" value="OOS03823.1"/>
    <property type="molecule type" value="Genomic_DNA"/>
</dbReference>
<feature type="transmembrane region" description="Helical" evidence="1">
    <location>
        <begin position="161"/>
        <end position="178"/>
    </location>
</feature>